<evidence type="ECO:0000256" key="4">
    <source>
        <dbReference type="ARBA" id="ARBA00022692"/>
    </source>
</evidence>
<sequence>MPDEDATELRQDVFYADTDREPGDGNVTKWGFDVQPVVFGISAGVILLFVVLTLLFQEQAAAVFTWTQAGIAEYLGWFYILCANVFIVVVLYFGLGKYGKIRIGGPTQEPEFSDFSWLAMLFSAGMGIGLMFWSVGEPIWHYSAPPFGEAETAAAAETAMVVTYFHWGIHPWAIYGLVALGLAFYAYNRGLPLTFRSLFWPLLGERIYGWPGHLVDTLAVFATLFGLATSLGLGAGQVNAGLNVVSGEFLGTAVPVGTGVQVVLIAIITAFATVSVWAGLDKGVRRLSQLNVYLMFTLLGAIVIIGPTLFIFDTFVQSLGAYVARVPGLAFWTAGYEGGSDGWQAAWTIFYWGWWIAWSPFVGMFIARISKGRTVREFVLAVLILPAMFSFIWMSAFGGTALHFELFTESSIIQAVQADEAVAMFELFALLPLAIVLSVLAIVLVVSFFVTSSDSGSLVLGSITAGGKDDATRNLRVSWAIFEGIVAAVLLIGGGLGALQTAAIATGLPFAVILLFICYTLWVGLAQEHRYLQSREVKNWLDRLEEDDDGFGIGLQPADSDDD</sequence>
<dbReference type="PROSITE" id="PS01303">
    <property type="entry name" value="BCCT"/>
    <property type="match status" value="1"/>
</dbReference>
<feature type="transmembrane region" description="Helical" evidence="7">
    <location>
        <begin position="502"/>
        <end position="525"/>
    </location>
</feature>
<gene>
    <name evidence="8" type="primary">caiT_3</name>
    <name evidence="8" type="ORF">HAPAU_22950</name>
</gene>
<evidence type="ECO:0000256" key="3">
    <source>
        <dbReference type="ARBA" id="ARBA00022475"/>
    </source>
</evidence>
<feature type="transmembrane region" description="Helical" evidence="7">
    <location>
        <begin position="292"/>
        <end position="312"/>
    </location>
</feature>
<feature type="transmembrane region" description="Helical" evidence="7">
    <location>
        <begin position="169"/>
        <end position="187"/>
    </location>
</feature>
<dbReference type="GO" id="GO:0022857">
    <property type="term" value="F:transmembrane transporter activity"/>
    <property type="evidence" value="ECO:0007669"/>
    <property type="project" value="InterPro"/>
</dbReference>
<evidence type="ECO:0000256" key="1">
    <source>
        <dbReference type="ARBA" id="ARBA00004651"/>
    </source>
</evidence>
<dbReference type="GO" id="GO:0005886">
    <property type="term" value="C:plasma membrane"/>
    <property type="evidence" value="ECO:0007669"/>
    <property type="project" value="UniProtKB-SubCell"/>
</dbReference>
<organism evidence="8 9">
    <name type="scientific">Halalkalicoccus paucihalophilus</name>
    <dbReference type="NCBI Taxonomy" id="1008153"/>
    <lineage>
        <taxon>Archaea</taxon>
        <taxon>Methanobacteriati</taxon>
        <taxon>Methanobacteriota</taxon>
        <taxon>Stenosarchaea group</taxon>
        <taxon>Halobacteria</taxon>
        <taxon>Halobacteriales</taxon>
        <taxon>Halococcaceae</taxon>
        <taxon>Halalkalicoccus</taxon>
    </lineage>
</organism>
<feature type="transmembrane region" description="Helical" evidence="7">
    <location>
        <begin position="37"/>
        <end position="56"/>
    </location>
</feature>
<evidence type="ECO:0000256" key="7">
    <source>
        <dbReference type="SAM" id="Phobius"/>
    </source>
</evidence>
<keyword evidence="6 7" id="KW-0472">Membrane</keyword>
<dbReference type="InterPro" id="IPR018093">
    <property type="entry name" value="BCCT_CS"/>
</dbReference>
<dbReference type="Proteomes" id="UP000075321">
    <property type="component" value="Unassembled WGS sequence"/>
</dbReference>
<evidence type="ECO:0000256" key="6">
    <source>
        <dbReference type="ARBA" id="ARBA00023136"/>
    </source>
</evidence>
<feature type="transmembrane region" description="Helical" evidence="7">
    <location>
        <begin position="115"/>
        <end position="135"/>
    </location>
</feature>
<comment type="subcellular location">
    <subcellularLocation>
        <location evidence="1">Cell membrane</location>
        <topology evidence="1">Multi-pass membrane protein</topology>
    </subcellularLocation>
</comment>
<dbReference type="NCBIfam" id="TIGR00842">
    <property type="entry name" value="bcct"/>
    <property type="match status" value="1"/>
</dbReference>
<keyword evidence="9" id="KW-1185">Reference proteome</keyword>
<feature type="transmembrane region" description="Helical" evidence="7">
    <location>
        <begin position="253"/>
        <end position="280"/>
    </location>
</feature>
<dbReference type="PANTHER" id="PTHR30047">
    <property type="entry name" value="HIGH-AFFINITY CHOLINE TRANSPORT PROTEIN-RELATED"/>
    <property type="match status" value="1"/>
</dbReference>
<dbReference type="PATRIC" id="fig|1008153.3.peg.2343"/>
<feature type="transmembrane region" description="Helical" evidence="7">
    <location>
        <begin position="379"/>
        <end position="402"/>
    </location>
</feature>
<evidence type="ECO:0000313" key="8">
    <source>
        <dbReference type="EMBL" id="KYH25620.1"/>
    </source>
</evidence>
<dbReference type="AlphaFoldDB" id="A0A151ADH9"/>
<evidence type="ECO:0000256" key="2">
    <source>
        <dbReference type="ARBA" id="ARBA00022448"/>
    </source>
</evidence>
<reference evidence="8 9" key="1">
    <citation type="submission" date="2016-02" db="EMBL/GenBank/DDBJ databases">
        <title>Genome sequence of Halalkalicoccus paucihalophilus DSM 24557.</title>
        <authorList>
            <person name="Poehlein A."/>
            <person name="Daniel R."/>
        </authorList>
    </citation>
    <scope>NUCLEOTIDE SEQUENCE [LARGE SCALE GENOMIC DNA]</scope>
    <source>
        <strain evidence="8 9">DSM 24557</strain>
    </source>
</reference>
<proteinExistence type="predicted"/>
<keyword evidence="4 7" id="KW-0812">Transmembrane</keyword>
<feature type="transmembrane region" description="Helical" evidence="7">
    <location>
        <begin position="208"/>
        <end position="233"/>
    </location>
</feature>
<protein>
    <submittedName>
        <fullName evidence="8">L-carnitine/gamma-butyrobetaine antiporter</fullName>
    </submittedName>
</protein>
<keyword evidence="2" id="KW-0813">Transport</keyword>
<evidence type="ECO:0000313" key="9">
    <source>
        <dbReference type="Proteomes" id="UP000075321"/>
    </source>
</evidence>
<accession>A0A151ADH9</accession>
<feature type="transmembrane region" description="Helical" evidence="7">
    <location>
        <begin position="477"/>
        <end position="496"/>
    </location>
</feature>
<feature type="transmembrane region" description="Helical" evidence="7">
    <location>
        <begin position="76"/>
        <end position="95"/>
    </location>
</feature>
<name>A0A151ADH9_9EURY</name>
<feature type="transmembrane region" description="Helical" evidence="7">
    <location>
        <begin position="349"/>
        <end position="367"/>
    </location>
</feature>
<dbReference type="Pfam" id="PF02028">
    <property type="entry name" value="BCCT"/>
    <property type="match status" value="1"/>
</dbReference>
<dbReference type="PANTHER" id="PTHR30047:SF7">
    <property type="entry name" value="HIGH-AFFINITY CHOLINE TRANSPORT PROTEIN"/>
    <property type="match status" value="1"/>
</dbReference>
<dbReference type="EMBL" id="LTAZ01000005">
    <property type="protein sequence ID" value="KYH25620.1"/>
    <property type="molecule type" value="Genomic_DNA"/>
</dbReference>
<feature type="transmembrane region" description="Helical" evidence="7">
    <location>
        <begin position="422"/>
        <end position="450"/>
    </location>
</feature>
<comment type="caution">
    <text evidence="8">The sequence shown here is derived from an EMBL/GenBank/DDBJ whole genome shotgun (WGS) entry which is preliminary data.</text>
</comment>
<dbReference type="RefSeq" id="WP_245634084.1">
    <property type="nucleotide sequence ID" value="NZ_LTAZ01000005.1"/>
</dbReference>
<evidence type="ECO:0000256" key="5">
    <source>
        <dbReference type="ARBA" id="ARBA00022989"/>
    </source>
</evidence>
<dbReference type="InterPro" id="IPR000060">
    <property type="entry name" value="BCCT_transptr"/>
</dbReference>
<keyword evidence="5 7" id="KW-1133">Transmembrane helix</keyword>
<keyword evidence="3" id="KW-1003">Cell membrane</keyword>